<dbReference type="RefSeq" id="XP_060281303.1">
    <property type="nucleotide sequence ID" value="XM_060428585.1"/>
</dbReference>
<dbReference type="SMART" id="SM00220">
    <property type="entry name" value="S_TKc"/>
    <property type="match status" value="1"/>
</dbReference>
<feature type="domain" description="Protein kinase" evidence="3">
    <location>
        <begin position="331"/>
        <end position="645"/>
    </location>
</feature>
<evidence type="ECO:0000313" key="5">
    <source>
        <dbReference type="Proteomes" id="UP001244011"/>
    </source>
</evidence>
<feature type="compositionally biased region" description="Acidic residues" evidence="1">
    <location>
        <begin position="88"/>
        <end position="105"/>
    </location>
</feature>
<feature type="compositionally biased region" description="Polar residues" evidence="1">
    <location>
        <begin position="52"/>
        <end position="69"/>
    </location>
</feature>
<gene>
    <name evidence="4" type="ORF">QBC33DRAFT_545712</name>
</gene>
<feature type="region of interest" description="Disordered" evidence="1">
    <location>
        <begin position="1"/>
        <end position="105"/>
    </location>
</feature>
<dbReference type="GO" id="GO:0005524">
    <property type="term" value="F:ATP binding"/>
    <property type="evidence" value="ECO:0007669"/>
    <property type="project" value="InterPro"/>
</dbReference>
<dbReference type="AlphaFoldDB" id="A0AAJ0FLG6"/>
<evidence type="ECO:0000256" key="1">
    <source>
        <dbReference type="SAM" id="MobiDB-lite"/>
    </source>
</evidence>
<dbReference type="Gene3D" id="1.10.510.10">
    <property type="entry name" value="Transferase(Phosphotransferase) domain 1"/>
    <property type="match status" value="1"/>
</dbReference>
<dbReference type="PANTHER" id="PTHR24359">
    <property type="entry name" value="SERINE/THREONINE-PROTEIN KINASE SBK1"/>
    <property type="match status" value="1"/>
</dbReference>
<feature type="transmembrane region" description="Helical" evidence="2">
    <location>
        <begin position="1018"/>
        <end position="1037"/>
    </location>
</feature>
<keyword evidence="2" id="KW-0472">Membrane</keyword>
<comment type="caution">
    <text evidence="4">The sequence shown here is derived from an EMBL/GenBank/DDBJ whole genome shotgun (WGS) entry which is preliminary data.</text>
</comment>
<feature type="region of interest" description="Disordered" evidence="1">
    <location>
        <begin position="253"/>
        <end position="278"/>
    </location>
</feature>
<proteinExistence type="predicted"/>
<organism evidence="4 5">
    <name type="scientific">Phialemonium atrogriseum</name>
    <dbReference type="NCBI Taxonomy" id="1093897"/>
    <lineage>
        <taxon>Eukaryota</taxon>
        <taxon>Fungi</taxon>
        <taxon>Dikarya</taxon>
        <taxon>Ascomycota</taxon>
        <taxon>Pezizomycotina</taxon>
        <taxon>Sordariomycetes</taxon>
        <taxon>Sordariomycetidae</taxon>
        <taxon>Cephalothecales</taxon>
        <taxon>Cephalothecaceae</taxon>
        <taxon>Phialemonium</taxon>
    </lineage>
</organism>
<sequence>MYANHQSWSCDLDSPTATSSRASEFRRRTSELVRSTSSQLSSRLSTGSLTTHKNPSASVGRTSATLANHSSKRSILVNSVPEAAQTEDNQEDDATSESDIEAIEDGDDVVHDRGDSLRASQRNMIHSHHEDATNDSEPEIASLKSRLAAASIDNVAGSSFIPIGRLDDLLTEENVKRELLQTVPEISAPAMKQILDEVCFRTTPNPVGVKGSAVISQGSMKKIFAVLVLLGRSADINKFISADVRDRDLPFSEDQLKGENRDVETHKAAGEGKKKSLPDLSHWPSDALEEFRNVQWKLMSPFFSGGSRALSTTYHYQLSDNTVLPFVLDDPETSDSKISGGFGEVRKVNIHPSHHSWKDPGVQSLGNTIFAVKKIRHGNQEDFNREVSALKRFSGRHDNLVELLATFKHQGSYHLIFPWADEGNLLDMWKSTPDSMNRIANAKWMLDQCLGIARGLALIHNEARFKSGENGENHATYTCRHGDIKPENILHFRSADSELGVLKISDFGLSRFHRTAEKRPRRLVGTATYRPPECDIPDATISSSWDIWSLGCVYLEFVAWFLQGAEAAGKFRTFRTESLQSAHTLSTKHKDGDDSFFIIRTDRNGGGIQADLNPAVVEWLNTLRRHPNSSQSIIDLLDLIENGMLVTKSEKRLSCDDCVHGLETIITTWEKDPQYGRSRARIRQHLMKSVEKVGSVYEEHDGWKGIENLRLVSRDDQANSLSWFDKSRTWLEQHLGTEVDWRPLPPVKRQLLPFHAELKWEYSGREMSIDLDPHAAQRWRKSSYNRGSTILPFWQPPKPPAAGAASTSTTSTTSRSRFSSISTWVSWIPTFRAKTGPSVSDPRKPPLTGYWRESYLCVDKCWTSATETNMSTLASLDSMSDDFELFSEARRVLCCAQGGRLQRFLSWRSYTRVNFAKFHFLFNNSDRVKAFDCSTLGAIHNICQGYEYTSQQSIGIDIHMRIIAEIILYGIRCPSLGRGQRTVLDGIPKLKAPPGLKKQALTPGWGFHAGQGPCLKKIITWVAAVLTFGLSFVPIWLSSISNIDLQNAFAPVTFLATLLGIILAIVVVGAS</sequence>
<dbReference type="PANTHER" id="PTHR24359:SF37">
    <property type="entry name" value="PROTEIN KINASE DOMAIN-CONTAINING PROTEIN"/>
    <property type="match status" value="1"/>
</dbReference>
<feature type="compositionally biased region" description="Low complexity" evidence="1">
    <location>
        <begin position="32"/>
        <end position="51"/>
    </location>
</feature>
<reference evidence="4" key="1">
    <citation type="submission" date="2023-06" db="EMBL/GenBank/DDBJ databases">
        <title>Genome-scale phylogeny and comparative genomics of the fungal order Sordariales.</title>
        <authorList>
            <consortium name="Lawrence Berkeley National Laboratory"/>
            <person name="Hensen N."/>
            <person name="Bonometti L."/>
            <person name="Westerberg I."/>
            <person name="Brannstrom I.O."/>
            <person name="Guillou S."/>
            <person name="Cros-Aarteil S."/>
            <person name="Calhoun S."/>
            <person name="Haridas S."/>
            <person name="Kuo A."/>
            <person name="Mondo S."/>
            <person name="Pangilinan J."/>
            <person name="Riley R."/>
            <person name="Labutti K."/>
            <person name="Andreopoulos B."/>
            <person name="Lipzen A."/>
            <person name="Chen C."/>
            <person name="Yanf M."/>
            <person name="Daum C."/>
            <person name="Ng V."/>
            <person name="Clum A."/>
            <person name="Steindorff A."/>
            <person name="Ohm R."/>
            <person name="Martin F."/>
            <person name="Silar P."/>
            <person name="Natvig D."/>
            <person name="Lalanne C."/>
            <person name="Gautier V."/>
            <person name="Ament-Velasquez S.L."/>
            <person name="Kruys A."/>
            <person name="Hutchinson M.I."/>
            <person name="Powell A.J."/>
            <person name="Barry K."/>
            <person name="Miller A.N."/>
            <person name="Grigoriev I.V."/>
            <person name="Debuchy R."/>
            <person name="Gladieux P."/>
            <person name="Thoren M.H."/>
            <person name="Johannesson H."/>
        </authorList>
    </citation>
    <scope>NUCLEOTIDE SEQUENCE</scope>
    <source>
        <strain evidence="4">8032-3</strain>
    </source>
</reference>
<dbReference type="GO" id="GO:0004674">
    <property type="term" value="F:protein serine/threonine kinase activity"/>
    <property type="evidence" value="ECO:0007669"/>
    <property type="project" value="TreeGrafter"/>
</dbReference>
<protein>
    <recommendedName>
        <fullName evidence="3">Protein kinase domain-containing protein</fullName>
    </recommendedName>
</protein>
<accession>A0AAJ0FLG6</accession>
<feature type="compositionally biased region" description="Polar residues" evidence="1">
    <location>
        <begin position="1"/>
        <end position="22"/>
    </location>
</feature>
<dbReference type="Gene3D" id="3.30.200.20">
    <property type="entry name" value="Phosphorylase Kinase, domain 1"/>
    <property type="match status" value="1"/>
</dbReference>
<dbReference type="EMBL" id="MU839017">
    <property type="protein sequence ID" value="KAK1765090.1"/>
    <property type="molecule type" value="Genomic_DNA"/>
</dbReference>
<evidence type="ECO:0000313" key="4">
    <source>
        <dbReference type="EMBL" id="KAK1765090.1"/>
    </source>
</evidence>
<dbReference type="SUPFAM" id="SSF56112">
    <property type="entry name" value="Protein kinase-like (PK-like)"/>
    <property type="match status" value="1"/>
</dbReference>
<dbReference type="PROSITE" id="PS50011">
    <property type="entry name" value="PROTEIN_KINASE_DOM"/>
    <property type="match status" value="1"/>
</dbReference>
<feature type="compositionally biased region" description="Basic and acidic residues" evidence="1">
    <location>
        <begin position="253"/>
        <end position="277"/>
    </location>
</feature>
<dbReference type="Pfam" id="PF00069">
    <property type="entry name" value="Pkinase"/>
    <property type="match status" value="1"/>
</dbReference>
<feature type="transmembrane region" description="Helical" evidence="2">
    <location>
        <begin position="1049"/>
        <end position="1070"/>
    </location>
</feature>
<keyword evidence="2" id="KW-0812">Transmembrane</keyword>
<dbReference type="CDD" id="cd00180">
    <property type="entry name" value="PKc"/>
    <property type="match status" value="1"/>
</dbReference>
<evidence type="ECO:0000259" key="3">
    <source>
        <dbReference type="PROSITE" id="PS50011"/>
    </source>
</evidence>
<dbReference type="GeneID" id="85311772"/>
<dbReference type="Proteomes" id="UP001244011">
    <property type="component" value="Unassembled WGS sequence"/>
</dbReference>
<keyword evidence="5" id="KW-1185">Reference proteome</keyword>
<feature type="region of interest" description="Disordered" evidence="1">
    <location>
        <begin position="795"/>
        <end position="814"/>
    </location>
</feature>
<dbReference type="InterPro" id="IPR011009">
    <property type="entry name" value="Kinase-like_dom_sf"/>
</dbReference>
<keyword evidence="2" id="KW-1133">Transmembrane helix</keyword>
<name>A0AAJ0FLG6_9PEZI</name>
<dbReference type="InterPro" id="IPR000719">
    <property type="entry name" value="Prot_kinase_dom"/>
</dbReference>
<evidence type="ECO:0000256" key="2">
    <source>
        <dbReference type="SAM" id="Phobius"/>
    </source>
</evidence>